<protein>
    <submittedName>
        <fullName evidence="1">Uncharacterized protein</fullName>
    </submittedName>
</protein>
<name>A0AAN8WRL2_HALRR</name>
<dbReference type="EMBL" id="JAXCGZ010020890">
    <property type="protein sequence ID" value="KAK7063277.1"/>
    <property type="molecule type" value="Genomic_DNA"/>
</dbReference>
<proteinExistence type="predicted"/>
<dbReference type="Proteomes" id="UP001381693">
    <property type="component" value="Unassembled WGS sequence"/>
</dbReference>
<evidence type="ECO:0000313" key="1">
    <source>
        <dbReference type="EMBL" id="KAK7063277.1"/>
    </source>
</evidence>
<comment type="caution">
    <text evidence="1">The sequence shown here is derived from an EMBL/GenBank/DDBJ whole genome shotgun (WGS) entry which is preliminary data.</text>
</comment>
<evidence type="ECO:0000313" key="2">
    <source>
        <dbReference type="Proteomes" id="UP001381693"/>
    </source>
</evidence>
<sequence>MDTVPKVYVFGMMARASKLLSVNQVTEGTTMIFSVTIILEKDLKIVHRFFREEGIGVCDEITSHVISDIDLMIGCDFFGDFISGMVKHDNINMLQTPGGYIPFGKIPPCFSDNSKFPCQANVLICRLTVNDSPVDVMGIIEENIEPVRKLWELESIDTDPAASDIADELAYKRLTVNDSLVDVMGIIEENIEPVHKLWELESIDTEPAASDIADELAYKRYVDSVEYRHVLGLNWNVNSDFVSLKPVSLTKPEVVDKHKLPSLVSTIFDPHGILSPVINRRKIPIQTALRTDVSWNDP</sequence>
<gene>
    <name evidence="1" type="ORF">SK128_025956</name>
</gene>
<accession>A0AAN8WRL2</accession>
<dbReference type="AlphaFoldDB" id="A0AAN8WRL2"/>
<reference evidence="1 2" key="1">
    <citation type="submission" date="2023-11" db="EMBL/GenBank/DDBJ databases">
        <title>Halocaridina rubra genome assembly.</title>
        <authorList>
            <person name="Smith C."/>
        </authorList>
    </citation>
    <scope>NUCLEOTIDE SEQUENCE [LARGE SCALE GENOMIC DNA]</scope>
    <source>
        <strain evidence="1">EP-1</strain>
        <tissue evidence="1">Whole</tissue>
    </source>
</reference>
<organism evidence="1 2">
    <name type="scientific">Halocaridina rubra</name>
    <name type="common">Hawaiian red shrimp</name>
    <dbReference type="NCBI Taxonomy" id="373956"/>
    <lineage>
        <taxon>Eukaryota</taxon>
        <taxon>Metazoa</taxon>
        <taxon>Ecdysozoa</taxon>
        <taxon>Arthropoda</taxon>
        <taxon>Crustacea</taxon>
        <taxon>Multicrustacea</taxon>
        <taxon>Malacostraca</taxon>
        <taxon>Eumalacostraca</taxon>
        <taxon>Eucarida</taxon>
        <taxon>Decapoda</taxon>
        <taxon>Pleocyemata</taxon>
        <taxon>Caridea</taxon>
        <taxon>Atyoidea</taxon>
        <taxon>Atyidae</taxon>
        <taxon>Halocaridina</taxon>
    </lineage>
</organism>
<keyword evidence="2" id="KW-1185">Reference proteome</keyword>